<dbReference type="Pfam" id="PF08284">
    <property type="entry name" value="RVP_2"/>
    <property type="match status" value="1"/>
</dbReference>
<dbReference type="InterPro" id="IPR021109">
    <property type="entry name" value="Peptidase_aspartic_dom_sf"/>
</dbReference>
<dbReference type="CDD" id="cd00303">
    <property type="entry name" value="retropepsin_like"/>
    <property type="match status" value="1"/>
</dbReference>
<organism evidence="2 3">
    <name type="scientific">Nicotiana sylvestris</name>
    <name type="common">Wood tobacco</name>
    <name type="synonym">South American tobacco</name>
    <dbReference type="NCBI Taxonomy" id="4096"/>
    <lineage>
        <taxon>Eukaryota</taxon>
        <taxon>Viridiplantae</taxon>
        <taxon>Streptophyta</taxon>
        <taxon>Embryophyta</taxon>
        <taxon>Tracheophyta</taxon>
        <taxon>Spermatophyta</taxon>
        <taxon>Magnoliopsida</taxon>
        <taxon>eudicotyledons</taxon>
        <taxon>Gunneridae</taxon>
        <taxon>Pentapetalae</taxon>
        <taxon>asterids</taxon>
        <taxon>lamiids</taxon>
        <taxon>Solanales</taxon>
        <taxon>Solanaceae</taxon>
        <taxon>Nicotianoideae</taxon>
        <taxon>Nicotianeae</taxon>
        <taxon>Nicotiana</taxon>
    </lineage>
</organism>
<name>A0A1U7V7S3_NICSY</name>
<sequence length="187" mass="20748">MRPYFSAMPESSYCPLAIQGSSSGYSGHQVSSSSYFSAMPDSSYRPQAIQGSSSGSSGHQGQTSEKQITTSRGCFECGDLSHVRRFYPRDASILFDQGSTYSYVSSLFAHFLDIPRESLGTLIYMSTPVGDSIVVDQIYQSCVVIFSGYMTTMDLLLLDMTDYDVILGMDYYYHIISSLIVMPRRLP</sequence>
<feature type="compositionally biased region" description="Low complexity" evidence="1">
    <location>
        <begin position="50"/>
        <end position="64"/>
    </location>
</feature>
<dbReference type="AlphaFoldDB" id="A0A1U7V7S3"/>
<dbReference type="InterPro" id="IPR032567">
    <property type="entry name" value="RTL1-rel"/>
</dbReference>
<feature type="region of interest" description="Disordered" evidence="1">
    <location>
        <begin position="47"/>
        <end position="67"/>
    </location>
</feature>
<protein>
    <submittedName>
        <fullName evidence="3">Uncharacterized protein LOC104210575</fullName>
    </submittedName>
</protein>
<evidence type="ECO:0000313" key="3">
    <source>
        <dbReference type="RefSeq" id="XP_009757805.1"/>
    </source>
</evidence>
<dbReference type="RefSeq" id="XP_009757805.1">
    <property type="nucleotide sequence ID" value="XM_009759503.1"/>
</dbReference>
<dbReference type="Gene3D" id="2.40.70.10">
    <property type="entry name" value="Acid Proteases"/>
    <property type="match status" value="1"/>
</dbReference>
<dbReference type="PANTHER" id="PTHR15503:SF45">
    <property type="entry name" value="RNA-DIRECTED DNA POLYMERASE HOMOLOG"/>
    <property type="match status" value="1"/>
</dbReference>
<evidence type="ECO:0000313" key="2">
    <source>
        <dbReference type="Proteomes" id="UP000189701"/>
    </source>
</evidence>
<accession>A0A1U7V7S3</accession>
<gene>
    <name evidence="3" type="primary">LOC104210575</name>
</gene>
<keyword evidence="2" id="KW-1185">Reference proteome</keyword>
<reference evidence="3" key="2">
    <citation type="submission" date="2025-08" db="UniProtKB">
        <authorList>
            <consortium name="RefSeq"/>
        </authorList>
    </citation>
    <scope>IDENTIFICATION</scope>
    <source>
        <tissue evidence="3">Leaf</tissue>
    </source>
</reference>
<proteinExistence type="predicted"/>
<reference evidence="2" key="1">
    <citation type="journal article" date="2013" name="Genome Biol.">
        <title>Reference genomes and transcriptomes of Nicotiana sylvestris and Nicotiana tomentosiformis.</title>
        <authorList>
            <person name="Sierro N."/>
            <person name="Battey J.N."/>
            <person name="Ouadi S."/>
            <person name="Bovet L."/>
            <person name="Goepfert S."/>
            <person name="Bakaher N."/>
            <person name="Peitsch M.C."/>
            <person name="Ivanov N.V."/>
        </authorList>
    </citation>
    <scope>NUCLEOTIDE SEQUENCE [LARGE SCALE GENOMIC DNA]</scope>
</reference>
<evidence type="ECO:0000256" key="1">
    <source>
        <dbReference type="SAM" id="MobiDB-lite"/>
    </source>
</evidence>
<dbReference type="PANTHER" id="PTHR15503">
    <property type="entry name" value="LDOC1 RELATED"/>
    <property type="match status" value="1"/>
</dbReference>
<dbReference type="Proteomes" id="UP000189701">
    <property type="component" value="Unplaced"/>
</dbReference>